<dbReference type="InterPro" id="IPR006336">
    <property type="entry name" value="GCS2"/>
</dbReference>
<dbReference type="HOGENOM" id="CLU_029030_0_0_6"/>
<evidence type="ECO:0008006" key="3">
    <source>
        <dbReference type="Google" id="ProtNLM"/>
    </source>
</evidence>
<dbReference type="STRING" id="105559.Nwat_2118"/>
<dbReference type="InterPro" id="IPR050141">
    <property type="entry name" value="GCL_type2/YbdK_subfam"/>
</dbReference>
<keyword evidence="2" id="KW-1185">Reference proteome</keyword>
<dbReference type="PIRSF" id="PIRSF012666">
    <property type="entry name" value="UCP012666"/>
    <property type="match status" value="1"/>
</dbReference>
<evidence type="ECO:0000313" key="1">
    <source>
        <dbReference type="EMBL" id="ADJ28951.1"/>
    </source>
</evidence>
<dbReference type="KEGG" id="nwa:Nwat_2118"/>
<dbReference type="InterPro" id="IPR016602">
    <property type="entry name" value="UCP012666"/>
</dbReference>
<dbReference type="Pfam" id="PF04107">
    <property type="entry name" value="GCS2"/>
    <property type="match status" value="1"/>
</dbReference>
<dbReference type="OrthoDB" id="240589at2"/>
<dbReference type="PANTHER" id="PTHR36510:SF3">
    <property type="entry name" value="CONSERVED PROTEIN"/>
    <property type="match status" value="1"/>
</dbReference>
<dbReference type="Proteomes" id="UP000000393">
    <property type="component" value="Chromosome"/>
</dbReference>
<sequence length="481" mass="54722">MGSDIMGSEIPSSHFSPEDFKKFTEHLNTETQLVGHWLTQDHFAYERRIGYELEAWLVDNNFRPAPINERFLQALDNPLVVPELASFNVELNSPPESLSGDVFKRLEEDLKQICRQCRNQARLLGCELMMIGILPSLREADLSLQQMSNLSRYRALNEQVLRLRHHRPLCIDIKGKDHLRTAHNNVMLEAATTSFQLHLQLPARNAARYFNAAAILSGPMVAVSSNSPFLFGKDLWEETRIPLFEQSVSVGDHKGSEKDNLKRVSFGSGYIRESLLECFQENQNHFPVILPVLFDEPPEKLAHLCLHNGTIWRWNRPLIGFDAQSRPHLRLEHRVIPAGPSILDTIANAALFIGMMSALIEKEDPPEENIAFSLARHNFYAAARQGLEAEFHWFDGSRGKASTLLIEHLLPLARSGLERLEINASDIQHYLGIIQQRLITGQTGSRWQRLYVATHGHDMDALTAAYVERQQGENPVHDWTV</sequence>
<dbReference type="InterPro" id="IPR014746">
    <property type="entry name" value="Gln_synth/guanido_kin_cat_dom"/>
</dbReference>
<protein>
    <recommendedName>
        <fullName evidence="3">Glutamate--cysteine ligase GCS2</fullName>
    </recommendedName>
</protein>
<dbReference type="AlphaFoldDB" id="D8K7S4"/>
<dbReference type="Gene3D" id="3.30.590.20">
    <property type="match status" value="1"/>
</dbReference>
<dbReference type="PANTHER" id="PTHR36510">
    <property type="entry name" value="GLUTAMATE--CYSTEINE LIGASE 2-RELATED"/>
    <property type="match status" value="1"/>
</dbReference>
<name>D8K7S4_NITWC</name>
<dbReference type="SUPFAM" id="SSF55931">
    <property type="entry name" value="Glutamine synthetase/guanido kinase"/>
    <property type="match status" value="1"/>
</dbReference>
<dbReference type="eggNOG" id="COG2170">
    <property type="taxonomic scope" value="Bacteria"/>
</dbReference>
<proteinExistence type="predicted"/>
<accession>D8K7S4</accession>
<organism evidence="1 2">
    <name type="scientific">Nitrosococcus watsoni (strain C-113)</name>
    <dbReference type="NCBI Taxonomy" id="105559"/>
    <lineage>
        <taxon>Bacteria</taxon>
        <taxon>Pseudomonadati</taxon>
        <taxon>Pseudomonadota</taxon>
        <taxon>Gammaproteobacteria</taxon>
        <taxon>Chromatiales</taxon>
        <taxon>Chromatiaceae</taxon>
        <taxon>Nitrosococcus</taxon>
    </lineage>
</organism>
<gene>
    <name evidence="1" type="ordered locus">Nwat_2118</name>
</gene>
<dbReference type="RefSeq" id="WP_013221040.1">
    <property type="nucleotide sequence ID" value="NC_014315.1"/>
</dbReference>
<reference evidence="1 2" key="1">
    <citation type="submission" date="2010-06" db="EMBL/GenBank/DDBJ databases">
        <title>Complete sequence of chromosome of Nitrosococcus watsoni C-113.</title>
        <authorList>
            <consortium name="US DOE Joint Genome Institute"/>
            <person name="Lucas S."/>
            <person name="Copeland A."/>
            <person name="Lapidus A."/>
            <person name="Cheng J.-F."/>
            <person name="Bruce D."/>
            <person name="Goodwin L."/>
            <person name="Pitluck S."/>
            <person name="Malfatti S.A."/>
            <person name="Chain P.S.G."/>
            <person name="Land M."/>
            <person name="Hauser L."/>
            <person name="Kyrpides N."/>
            <person name="Ivanova N."/>
            <person name="Cambell M.A."/>
            <person name="Heidelberg J.F."/>
            <person name="Klotz M.G."/>
            <person name="Woyke T."/>
        </authorList>
    </citation>
    <scope>NUCLEOTIDE SEQUENCE [LARGE SCALE GENOMIC DNA]</scope>
    <source>
        <strain evidence="1 2">C-113</strain>
    </source>
</reference>
<dbReference type="EMBL" id="CP002086">
    <property type="protein sequence ID" value="ADJ28951.1"/>
    <property type="molecule type" value="Genomic_DNA"/>
</dbReference>
<evidence type="ECO:0000313" key="2">
    <source>
        <dbReference type="Proteomes" id="UP000000393"/>
    </source>
</evidence>
<dbReference type="GO" id="GO:0016879">
    <property type="term" value="F:ligase activity, forming carbon-nitrogen bonds"/>
    <property type="evidence" value="ECO:0007669"/>
    <property type="project" value="UniProtKB-ARBA"/>
</dbReference>